<feature type="compositionally biased region" description="Polar residues" evidence="2">
    <location>
        <begin position="351"/>
        <end position="360"/>
    </location>
</feature>
<proteinExistence type="predicted"/>
<protein>
    <submittedName>
        <fullName evidence="3">Uncharacterized protein</fullName>
    </submittedName>
</protein>
<keyword evidence="4" id="KW-1185">Reference proteome</keyword>
<keyword evidence="1" id="KW-0175">Coiled coil</keyword>
<dbReference type="InterPro" id="IPR038891">
    <property type="entry name" value="FSIP2"/>
</dbReference>
<feature type="coiled-coil region" evidence="1">
    <location>
        <begin position="209"/>
        <end position="266"/>
    </location>
</feature>
<accession>A0A9D3MD81</accession>
<dbReference type="GO" id="GO:0005739">
    <property type="term" value="C:mitochondrion"/>
    <property type="evidence" value="ECO:0007669"/>
    <property type="project" value="TreeGrafter"/>
</dbReference>
<dbReference type="PANTHER" id="PTHR21856">
    <property type="entry name" value="FIBROUS SHEATH-INTERACTING PROTEIN 2"/>
    <property type="match status" value="1"/>
</dbReference>
<dbReference type="Proteomes" id="UP001044222">
    <property type="component" value="Chromosome 7"/>
</dbReference>
<dbReference type="PANTHER" id="PTHR21856:SF7">
    <property type="entry name" value="FIBROUS SHEATH-INTERACTING PROTEIN 2"/>
    <property type="match status" value="1"/>
</dbReference>
<evidence type="ECO:0000256" key="1">
    <source>
        <dbReference type="SAM" id="Coils"/>
    </source>
</evidence>
<dbReference type="AlphaFoldDB" id="A0A9D3MD81"/>
<organism evidence="3 4">
    <name type="scientific">Anguilla anguilla</name>
    <name type="common">European freshwater eel</name>
    <name type="synonym">Muraena anguilla</name>
    <dbReference type="NCBI Taxonomy" id="7936"/>
    <lineage>
        <taxon>Eukaryota</taxon>
        <taxon>Metazoa</taxon>
        <taxon>Chordata</taxon>
        <taxon>Craniata</taxon>
        <taxon>Vertebrata</taxon>
        <taxon>Euteleostomi</taxon>
        <taxon>Actinopterygii</taxon>
        <taxon>Neopterygii</taxon>
        <taxon>Teleostei</taxon>
        <taxon>Anguilliformes</taxon>
        <taxon>Anguillidae</taxon>
        <taxon>Anguilla</taxon>
    </lineage>
</organism>
<comment type="caution">
    <text evidence="3">The sequence shown here is derived from an EMBL/GenBank/DDBJ whole genome shotgun (WGS) entry which is preliminary data.</text>
</comment>
<dbReference type="EMBL" id="JAFIRN010000007">
    <property type="protein sequence ID" value="KAG5845358.1"/>
    <property type="molecule type" value="Genomic_DNA"/>
</dbReference>
<evidence type="ECO:0000256" key="2">
    <source>
        <dbReference type="SAM" id="MobiDB-lite"/>
    </source>
</evidence>
<gene>
    <name evidence="3" type="ORF">ANANG_G00138010</name>
</gene>
<dbReference type="OrthoDB" id="8197715at2759"/>
<feature type="region of interest" description="Disordered" evidence="2">
    <location>
        <begin position="311"/>
        <end position="391"/>
    </location>
</feature>
<name>A0A9D3MD81_ANGAN</name>
<sequence>MFPPVKTVVGGTSASIQMARSCATCKKLPVPSGIQLTLSRAKIGETLYKPVTDFLRTGPSMRVMMPSYNCLHDPHLRHYYQKKELKDKLRKGNFITEDNEVICSLKDYNMYEDYLRSLKMVADRSRVEEQMDRMSAFLEAQGKGFISKDVNVSEITDIFLEENEDNLQKLLQTELAWQDRQKKLSEEDFLTELNLLKWRAEDRAWLMMNEKYYRHKQSKERHLREAQEQRQRKKQALFEQKCANLCRKMEDKIKMLEETQDIKKERAININAMLWDEPLCRPPKKEQLQLPKIPSSEKQVQWSALARIYGSRTNKNYRKQAEQSTQQKRKQNNAKLPQVVTVDKSPKTRAQESTQGNKQSFLPRIPSVDPPAQQSVRTRKYSQRQSNALQD</sequence>
<evidence type="ECO:0000313" key="3">
    <source>
        <dbReference type="EMBL" id="KAG5845358.1"/>
    </source>
</evidence>
<reference evidence="3" key="1">
    <citation type="submission" date="2021-01" db="EMBL/GenBank/DDBJ databases">
        <title>A chromosome-scale assembly of European eel, Anguilla anguilla.</title>
        <authorList>
            <person name="Henkel C."/>
            <person name="Jong-Raadsen S.A."/>
            <person name="Dufour S."/>
            <person name="Weltzien F.-A."/>
            <person name="Palstra A.P."/>
            <person name="Pelster B."/>
            <person name="Spaink H.P."/>
            <person name="Van Den Thillart G.E."/>
            <person name="Jansen H."/>
            <person name="Zahm M."/>
            <person name="Klopp C."/>
            <person name="Cedric C."/>
            <person name="Louis A."/>
            <person name="Berthelot C."/>
            <person name="Parey E."/>
            <person name="Roest Crollius H."/>
            <person name="Montfort J."/>
            <person name="Robinson-Rechavi M."/>
            <person name="Bucao C."/>
            <person name="Bouchez O."/>
            <person name="Gislard M."/>
            <person name="Lluch J."/>
            <person name="Milhes M."/>
            <person name="Lampietro C."/>
            <person name="Lopez Roques C."/>
            <person name="Donnadieu C."/>
            <person name="Braasch I."/>
            <person name="Desvignes T."/>
            <person name="Postlethwait J."/>
            <person name="Bobe J."/>
            <person name="Guiguen Y."/>
            <person name="Dirks R."/>
        </authorList>
    </citation>
    <scope>NUCLEOTIDE SEQUENCE</scope>
    <source>
        <strain evidence="3">Tag_6206</strain>
        <tissue evidence="3">Liver</tissue>
    </source>
</reference>
<evidence type="ECO:0000313" key="4">
    <source>
        <dbReference type="Proteomes" id="UP001044222"/>
    </source>
</evidence>